<protein>
    <submittedName>
        <fullName evidence="2">Uncharacterized protein</fullName>
    </submittedName>
</protein>
<dbReference type="WBParaSite" id="ES5_v2.g15249.t1">
    <property type="protein sequence ID" value="ES5_v2.g15249.t1"/>
    <property type="gene ID" value="ES5_v2.g15249"/>
</dbReference>
<evidence type="ECO:0000313" key="1">
    <source>
        <dbReference type="Proteomes" id="UP000887579"/>
    </source>
</evidence>
<dbReference type="Proteomes" id="UP000887579">
    <property type="component" value="Unplaced"/>
</dbReference>
<sequence length="169" mass="19389">MSSPKKSESECTEAAPAITNNAIEDDPFISFQELIGDALNSSTVAATKMIQVMAEVFTQQQQILNLQIQNQEILKDNQQLLKKIEHSHQKLLSQESSHKHRQVLAEEKSEEVFMKTESESPSSPKRSRTNEEERRRKKRARNDPLCAQLSPLLEALIEYKDRFVIIKKL</sequence>
<proteinExistence type="predicted"/>
<evidence type="ECO:0000313" key="2">
    <source>
        <dbReference type="WBParaSite" id="ES5_v2.g15249.t1"/>
    </source>
</evidence>
<accession>A0AC34FDV0</accession>
<reference evidence="2" key="1">
    <citation type="submission" date="2022-11" db="UniProtKB">
        <authorList>
            <consortium name="WormBaseParasite"/>
        </authorList>
    </citation>
    <scope>IDENTIFICATION</scope>
</reference>
<name>A0AC34FDV0_9BILA</name>
<organism evidence="1 2">
    <name type="scientific">Panagrolaimus sp. ES5</name>
    <dbReference type="NCBI Taxonomy" id="591445"/>
    <lineage>
        <taxon>Eukaryota</taxon>
        <taxon>Metazoa</taxon>
        <taxon>Ecdysozoa</taxon>
        <taxon>Nematoda</taxon>
        <taxon>Chromadorea</taxon>
        <taxon>Rhabditida</taxon>
        <taxon>Tylenchina</taxon>
        <taxon>Panagrolaimomorpha</taxon>
        <taxon>Panagrolaimoidea</taxon>
        <taxon>Panagrolaimidae</taxon>
        <taxon>Panagrolaimus</taxon>
    </lineage>
</organism>